<dbReference type="EMBL" id="AP022871">
    <property type="protein sequence ID" value="BCB85407.1"/>
    <property type="molecule type" value="Genomic_DNA"/>
</dbReference>
<proteinExistence type="predicted"/>
<feature type="region of interest" description="Disordered" evidence="1">
    <location>
        <begin position="19"/>
        <end position="49"/>
    </location>
</feature>
<dbReference type="AlphaFoldDB" id="A0A6F8YH66"/>
<evidence type="ECO:0000256" key="1">
    <source>
        <dbReference type="SAM" id="MobiDB-lite"/>
    </source>
</evidence>
<gene>
    <name evidence="2" type="ORF">Psuf_027200</name>
</gene>
<sequence length="49" mass="5215">MYDSVKADLDGVKDEIKDVAASADLRTPATAPATTTPVARPHRFDLDAT</sequence>
<dbReference type="Proteomes" id="UP000503011">
    <property type="component" value="Chromosome"/>
</dbReference>
<evidence type="ECO:0000313" key="3">
    <source>
        <dbReference type="Proteomes" id="UP000503011"/>
    </source>
</evidence>
<evidence type="ECO:0000313" key="2">
    <source>
        <dbReference type="EMBL" id="BCB85407.1"/>
    </source>
</evidence>
<accession>A0A6F8YH66</accession>
<feature type="compositionally biased region" description="Low complexity" evidence="1">
    <location>
        <begin position="27"/>
        <end position="37"/>
    </location>
</feature>
<dbReference type="KEGG" id="psuu:Psuf_027200"/>
<organism evidence="2 3">
    <name type="scientific">Phytohabitans suffuscus</name>
    <dbReference type="NCBI Taxonomy" id="624315"/>
    <lineage>
        <taxon>Bacteria</taxon>
        <taxon>Bacillati</taxon>
        <taxon>Actinomycetota</taxon>
        <taxon>Actinomycetes</taxon>
        <taxon>Micromonosporales</taxon>
        <taxon>Micromonosporaceae</taxon>
    </lineage>
</organism>
<keyword evidence="3" id="KW-1185">Reference proteome</keyword>
<protein>
    <submittedName>
        <fullName evidence="2">Uncharacterized protein</fullName>
    </submittedName>
</protein>
<reference evidence="2 3" key="2">
    <citation type="submission" date="2020-03" db="EMBL/GenBank/DDBJ databases">
        <authorList>
            <person name="Ichikawa N."/>
            <person name="Kimura A."/>
            <person name="Kitahashi Y."/>
            <person name="Uohara A."/>
        </authorList>
    </citation>
    <scope>NUCLEOTIDE SEQUENCE [LARGE SCALE GENOMIC DNA]</scope>
    <source>
        <strain evidence="2 3">NBRC 105367</strain>
    </source>
</reference>
<name>A0A6F8YH66_9ACTN</name>
<reference evidence="2 3" key="1">
    <citation type="submission" date="2020-03" db="EMBL/GenBank/DDBJ databases">
        <title>Whole genome shotgun sequence of Phytohabitans suffuscus NBRC 105367.</title>
        <authorList>
            <person name="Komaki H."/>
            <person name="Tamura T."/>
        </authorList>
    </citation>
    <scope>NUCLEOTIDE SEQUENCE [LARGE SCALE GENOMIC DNA]</scope>
    <source>
        <strain evidence="2 3">NBRC 105367</strain>
    </source>
</reference>